<organism evidence="1 2">
    <name type="scientific">Candidatus Desulfobacillus denitrificans</name>
    <dbReference type="NCBI Taxonomy" id="2608985"/>
    <lineage>
        <taxon>Bacteria</taxon>
        <taxon>Pseudomonadati</taxon>
        <taxon>Pseudomonadota</taxon>
        <taxon>Betaproteobacteria</taxon>
        <taxon>Candidatus Desulfobacillus</taxon>
    </lineage>
</organism>
<reference evidence="1" key="1">
    <citation type="journal article" name="DNA Res.">
        <title>The physiological potential of anammox bacteria as revealed by their core genome structure.</title>
        <authorList>
            <person name="Okubo T."/>
            <person name="Toyoda A."/>
            <person name="Fukuhara K."/>
            <person name="Uchiyama I."/>
            <person name="Harigaya Y."/>
            <person name="Kuroiwa M."/>
            <person name="Suzuki T."/>
            <person name="Murakami Y."/>
            <person name="Suwa Y."/>
            <person name="Takami H."/>
        </authorList>
    </citation>
    <scope>NUCLEOTIDE SEQUENCE</scope>
    <source>
        <strain evidence="1">317325-3</strain>
    </source>
</reference>
<gene>
    <name evidence="1" type="ORF">DSYM_00910</name>
</gene>
<accession>A0A809RJ07</accession>
<evidence type="ECO:0000313" key="2">
    <source>
        <dbReference type="Proteomes" id="UP000662914"/>
    </source>
</evidence>
<proteinExistence type="predicted"/>
<dbReference type="EMBL" id="AP021857">
    <property type="protein sequence ID" value="BBO19392.1"/>
    <property type="molecule type" value="Genomic_DNA"/>
</dbReference>
<sequence length="66" mass="7384">MNTISLTNDQWATISRAIDGSLEDHYNEIRKYAADDSGAYCEMMDEFEKLAGVRALLNQAMQQPAA</sequence>
<dbReference type="KEGG" id="ddz:DSYM_00910"/>
<dbReference type="Proteomes" id="UP000662914">
    <property type="component" value="Chromosome"/>
</dbReference>
<evidence type="ECO:0000313" key="1">
    <source>
        <dbReference type="EMBL" id="BBO19392.1"/>
    </source>
</evidence>
<protein>
    <submittedName>
        <fullName evidence="1">Uncharacterized protein</fullName>
    </submittedName>
</protein>
<name>A0A809RJ07_9PROT</name>
<dbReference type="AlphaFoldDB" id="A0A809RJ07"/>